<dbReference type="EMBL" id="JAUJYO010000017">
    <property type="protein sequence ID" value="KAK1292908.1"/>
    <property type="molecule type" value="Genomic_DNA"/>
</dbReference>
<keyword evidence="7" id="KW-1185">Reference proteome</keyword>
<evidence type="ECO:0000256" key="4">
    <source>
        <dbReference type="ARBA" id="ARBA00023136"/>
    </source>
</evidence>
<dbReference type="PANTHER" id="PTHR10283">
    <property type="entry name" value="SOLUTE CARRIER FAMILY 13 MEMBER"/>
    <property type="match status" value="1"/>
</dbReference>
<feature type="transmembrane region" description="Helical" evidence="5">
    <location>
        <begin position="412"/>
        <end position="444"/>
    </location>
</feature>
<dbReference type="CDD" id="cd01115">
    <property type="entry name" value="SLC13_permease"/>
    <property type="match status" value="1"/>
</dbReference>
<feature type="transmembrane region" description="Helical" evidence="5">
    <location>
        <begin position="505"/>
        <end position="525"/>
    </location>
</feature>
<dbReference type="Proteomes" id="UP001180020">
    <property type="component" value="Unassembled WGS sequence"/>
</dbReference>
<feature type="transmembrane region" description="Helical" evidence="5">
    <location>
        <begin position="294"/>
        <end position="318"/>
    </location>
</feature>
<dbReference type="AlphaFoldDB" id="A0AAV9CX11"/>
<proteinExistence type="predicted"/>
<dbReference type="GO" id="GO:0015140">
    <property type="term" value="F:malate transmembrane transporter activity"/>
    <property type="evidence" value="ECO:0007669"/>
    <property type="project" value="UniProtKB-ARBA"/>
</dbReference>
<feature type="transmembrane region" description="Helical" evidence="5">
    <location>
        <begin position="375"/>
        <end position="392"/>
    </location>
</feature>
<dbReference type="PANTHER" id="PTHR10283:SF82">
    <property type="entry name" value="SOLUTE CARRIER FAMILY 13 MEMBER 2"/>
    <property type="match status" value="1"/>
</dbReference>
<keyword evidence="3 5" id="KW-1133">Transmembrane helix</keyword>
<dbReference type="GO" id="GO:0005886">
    <property type="term" value="C:plasma membrane"/>
    <property type="evidence" value="ECO:0007669"/>
    <property type="project" value="TreeGrafter"/>
</dbReference>
<evidence type="ECO:0000256" key="1">
    <source>
        <dbReference type="ARBA" id="ARBA00004141"/>
    </source>
</evidence>
<dbReference type="InterPro" id="IPR001898">
    <property type="entry name" value="SLC13A/DASS"/>
</dbReference>
<comment type="caution">
    <text evidence="6">The sequence shown here is derived from an EMBL/GenBank/DDBJ whole genome shotgun (WGS) entry which is preliminary data.</text>
</comment>
<organism evidence="6 7">
    <name type="scientific">Acorus calamus</name>
    <name type="common">Sweet flag</name>
    <dbReference type="NCBI Taxonomy" id="4465"/>
    <lineage>
        <taxon>Eukaryota</taxon>
        <taxon>Viridiplantae</taxon>
        <taxon>Streptophyta</taxon>
        <taxon>Embryophyta</taxon>
        <taxon>Tracheophyta</taxon>
        <taxon>Spermatophyta</taxon>
        <taxon>Magnoliopsida</taxon>
        <taxon>Liliopsida</taxon>
        <taxon>Acoraceae</taxon>
        <taxon>Acorus</taxon>
    </lineage>
</organism>
<evidence type="ECO:0000313" key="7">
    <source>
        <dbReference type="Proteomes" id="UP001180020"/>
    </source>
</evidence>
<accession>A0AAV9CX11</accession>
<keyword evidence="2 5" id="KW-0812">Transmembrane</keyword>
<feature type="transmembrane region" description="Helical" evidence="5">
    <location>
        <begin position="88"/>
        <end position="105"/>
    </location>
</feature>
<feature type="transmembrane region" description="Helical" evidence="5">
    <location>
        <begin position="338"/>
        <end position="354"/>
    </location>
</feature>
<feature type="transmembrane region" description="Helical" evidence="5">
    <location>
        <begin position="204"/>
        <end position="237"/>
    </location>
</feature>
<reference evidence="6" key="2">
    <citation type="submission" date="2023-06" db="EMBL/GenBank/DDBJ databases">
        <authorList>
            <person name="Ma L."/>
            <person name="Liu K.-W."/>
            <person name="Li Z."/>
            <person name="Hsiao Y.-Y."/>
            <person name="Qi Y."/>
            <person name="Fu T."/>
            <person name="Tang G."/>
            <person name="Zhang D."/>
            <person name="Sun W.-H."/>
            <person name="Liu D.-K."/>
            <person name="Li Y."/>
            <person name="Chen G.-Z."/>
            <person name="Liu X.-D."/>
            <person name="Liao X.-Y."/>
            <person name="Jiang Y.-T."/>
            <person name="Yu X."/>
            <person name="Hao Y."/>
            <person name="Huang J."/>
            <person name="Zhao X.-W."/>
            <person name="Ke S."/>
            <person name="Chen Y.-Y."/>
            <person name="Wu W.-L."/>
            <person name="Hsu J.-L."/>
            <person name="Lin Y.-F."/>
            <person name="Huang M.-D."/>
            <person name="Li C.-Y."/>
            <person name="Huang L."/>
            <person name="Wang Z.-W."/>
            <person name="Zhao X."/>
            <person name="Zhong W.-Y."/>
            <person name="Peng D.-H."/>
            <person name="Ahmad S."/>
            <person name="Lan S."/>
            <person name="Zhang J.-S."/>
            <person name="Tsai W.-C."/>
            <person name="Van De Peer Y."/>
            <person name="Liu Z.-J."/>
        </authorList>
    </citation>
    <scope>NUCLEOTIDE SEQUENCE</scope>
    <source>
        <strain evidence="6">CP</strain>
        <tissue evidence="6">Leaves</tissue>
    </source>
</reference>
<feature type="transmembrane region" description="Helical" evidence="5">
    <location>
        <begin position="112"/>
        <end position="131"/>
    </location>
</feature>
<evidence type="ECO:0000256" key="3">
    <source>
        <dbReference type="ARBA" id="ARBA00022989"/>
    </source>
</evidence>
<feature type="transmembrane region" description="Helical" evidence="5">
    <location>
        <begin position="151"/>
        <end position="168"/>
    </location>
</feature>
<reference evidence="6" key="1">
    <citation type="journal article" date="2023" name="Nat. Commun.">
        <title>Diploid and tetraploid genomes of Acorus and the evolution of monocots.</title>
        <authorList>
            <person name="Ma L."/>
            <person name="Liu K.W."/>
            <person name="Li Z."/>
            <person name="Hsiao Y.Y."/>
            <person name="Qi Y."/>
            <person name="Fu T."/>
            <person name="Tang G.D."/>
            <person name="Zhang D."/>
            <person name="Sun W.H."/>
            <person name="Liu D.K."/>
            <person name="Li Y."/>
            <person name="Chen G.Z."/>
            <person name="Liu X.D."/>
            <person name="Liao X.Y."/>
            <person name="Jiang Y.T."/>
            <person name="Yu X."/>
            <person name="Hao Y."/>
            <person name="Huang J."/>
            <person name="Zhao X.W."/>
            <person name="Ke S."/>
            <person name="Chen Y.Y."/>
            <person name="Wu W.L."/>
            <person name="Hsu J.L."/>
            <person name="Lin Y.F."/>
            <person name="Huang M.D."/>
            <person name="Li C.Y."/>
            <person name="Huang L."/>
            <person name="Wang Z.W."/>
            <person name="Zhao X."/>
            <person name="Zhong W.Y."/>
            <person name="Peng D.H."/>
            <person name="Ahmad S."/>
            <person name="Lan S."/>
            <person name="Zhang J.S."/>
            <person name="Tsai W.C."/>
            <person name="Van de Peer Y."/>
            <person name="Liu Z.J."/>
        </authorList>
    </citation>
    <scope>NUCLEOTIDE SEQUENCE</scope>
    <source>
        <strain evidence="6">CP</strain>
    </source>
</reference>
<keyword evidence="4 5" id="KW-0472">Membrane</keyword>
<comment type="subcellular location">
    <subcellularLocation>
        <location evidence="1">Membrane</location>
        <topology evidence="1">Multi-pass membrane protein</topology>
    </subcellularLocation>
</comment>
<dbReference type="NCBIfam" id="TIGR00785">
    <property type="entry name" value="dass"/>
    <property type="match status" value="1"/>
</dbReference>
<dbReference type="Pfam" id="PF00939">
    <property type="entry name" value="Na_sulph_symp"/>
    <property type="match status" value="1"/>
</dbReference>
<feature type="transmembrane region" description="Helical" evidence="5">
    <location>
        <begin position="249"/>
        <end position="273"/>
    </location>
</feature>
<evidence type="ECO:0000256" key="5">
    <source>
        <dbReference type="SAM" id="Phobius"/>
    </source>
</evidence>
<protein>
    <submittedName>
        <fullName evidence="6">Tonoplast dicarboxylate transporter</fullName>
    </submittedName>
</protein>
<gene>
    <name evidence="6" type="primary">TDT</name>
    <name evidence="6" type="ORF">QJS10_CPB17g02041</name>
</gene>
<sequence>METHPTKTPLLPLHTPPPPQIFQFSANCTLFNKNTLFLVLGPLLCLLTWLFLDLGSGQEPGRNLIGVLGWIFEWWILEAVPVPVTSMSPLFLFPVFGVASAGEVAKSYMNDVIALVLGSFILALAIERYNIHRRLALNITAAFCGDPVKPRLLLLGICGTAAFVSMWMSNTAAAVMMMPVATGVLQRLPAEGDGPPEIRRFSKAVVLGVTYSVAVGGMSTLTGTGVNLVLVGMWGTYFPGARPISFSTWFMFGFPLALVILFAMWAILCFYYVSRKSGSALADYLDKAHLKRELALLGPMSFAEKMILAVFGMLVVLWMTRNITDEIPGWGTLFHGRVSDGTVSVMMATLLFIIPNKKREGEKLMDWSACKHLPFDVLLLLGAGFAIADGVRTTGLADSLSTALSFLSAAPYLALAPLICLVSATLTEFITSNAAAATLVLPILVRLSDAVGSGDINPLLLMVPGCIGAQLAFLLPTGTPSNVVGFGTGRVGIWDMVRVGAPLKVASVAALALLMPTLGVAVFGANRPS</sequence>
<feature type="transmembrane region" description="Helical" evidence="5">
    <location>
        <begin position="35"/>
        <end position="52"/>
    </location>
</feature>
<name>A0AAV9CX11_ACOCL</name>
<evidence type="ECO:0000256" key="2">
    <source>
        <dbReference type="ARBA" id="ARBA00022692"/>
    </source>
</evidence>
<evidence type="ECO:0000313" key="6">
    <source>
        <dbReference type="EMBL" id="KAK1292908.1"/>
    </source>
</evidence>